<dbReference type="Pfam" id="PF14291">
    <property type="entry name" value="DUF4371"/>
    <property type="match status" value="1"/>
</dbReference>
<protein>
    <recommendedName>
        <fullName evidence="5">DUF4371 domain-containing protein</fullName>
    </recommendedName>
</protein>
<name>A0A669EY62_ORENI</name>
<reference evidence="3" key="2">
    <citation type="submission" date="2025-09" db="UniProtKB">
        <authorList>
            <consortium name="Ensembl"/>
        </authorList>
    </citation>
    <scope>IDENTIFICATION</scope>
</reference>
<organism evidence="3 4">
    <name type="scientific">Oreochromis niloticus</name>
    <name type="common">Nile tilapia</name>
    <name type="synonym">Tilapia nilotica</name>
    <dbReference type="NCBI Taxonomy" id="8128"/>
    <lineage>
        <taxon>Eukaryota</taxon>
        <taxon>Metazoa</taxon>
        <taxon>Chordata</taxon>
        <taxon>Craniata</taxon>
        <taxon>Vertebrata</taxon>
        <taxon>Euteleostomi</taxon>
        <taxon>Actinopterygii</taxon>
        <taxon>Neopterygii</taxon>
        <taxon>Teleostei</taxon>
        <taxon>Neoteleostei</taxon>
        <taxon>Acanthomorphata</taxon>
        <taxon>Ovalentaria</taxon>
        <taxon>Cichlomorphae</taxon>
        <taxon>Cichliformes</taxon>
        <taxon>Cichlidae</taxon>
        <taxon>African cichlids</taxon>
        <taxon>Pseudocrenilabrinae</taxon>
        <taxon>Oreochromini</taxon>
        <taxon>Oreochromis</taxon>
    </lineage>
</organism>
<dbReference type="SUPFAM" id="SSF53098">
    <property type="entry name" value="Ribonuclease H-like"/>
    <property type="match status" value="1"/>
</dbReference>
<accession>A0A669EY62</accession>
<dbReference type="InterPro" id="IPR008906">
    <property type="entry name" value="HATC_C_dom"/>
</dbReference>
<dbReference type="InterPro" id="IPR012337">
    <property type="entry name" value="RNaseH-like_sf"/>
</dbReference>
<evidence type="ECO:0000313" key="4">
    <source>
        <dbReference type="Proteomes" id="UP000005207"/>
    </source>
</evidence>
<evidence type="ECO:0000313" key="3">
    <source>
        <dbReference type="Ensembl" id="ENSONIP00000077477.1"/>
    </source>
</evidence>
<dbReference type="OMA" id="HSAFIKM"/>
<dbReference type="Pfam" id="PF05699">
    <property type="entry name" value="Dimer_Tnp_hAT"/>
    <property type="match status" value="1"/>
</dbReference>
<evidence type="ECO:0000259" key="1">
    <source>
        <dbReference type="Pfam" id="PF05699"/>
    </source>
</evidence>
<dbReference type="Ensembl" id="ENSONIT00000069604.1">
    <property type="protein sequence ID" value="ENSONIP00000077477.1"/>
    <property type="gene ID" value="ENSONIG00000028283.1"/>
</dbReference>
<proteinExistence type="predicted"/>
<evidence type="ECO:0008006" key="5">
    <source>
        <dbReference type="Google" id="ProtNLM"/>
    </source>
</evidence>
<keyword evidence="4" id="KW-1185">Reference proteome</keyword>
<evidence type="ECO:0000259" key="2">
    <source>
        <dbReference type="Pfam" id="PF14291"/>
    </source>
</evidence>
<reference evidence="3" key="1">
    <citation type="submission" date="2025-08" db="UniProtKB">
        <authorList>
            <consortium name="Ensembl"/>
        </authorList>
    </citation>
    <scope>IDENTIFICATION</scope>
</reference>
<dbReference type="GeneTree" id="ENSGT00940000154356"/>
<dbReference type="PANTHER" id="PTHR45749:SF21">
    <property type="entry name" value="DUF4371 DOMAIN-CONTAINING PROTEIN"/>
    <property type="match status" value="1"/>
</dbReference>
<dbReference type="PANTHER" id="PTHR45749">
    <property type="match status" value="1"/>
</dbReference>
<dbReference type="AlphaFoldDB" id="A0A669EY62"/>
<dbReference type="GO" id="GO:0046983">
    <property type="term" value="F:protein dimerization activity"/>
    <property type="evidence" value="ECO:0007669"/>
    <property type="project" value="InterPro"/>
</dbReference>
<feature type="domain" description="HAT C-terminal dimerisation" evidence="1">
    <location>
        <begin position="503"/>
        <end position="562"/>
    </location>
</feature>
<dbReference type="Proteomes" id="UP000005207">
    <property type="component" value="Unplaced"/>
</dbReference>
<dbReference type="InterPro" id="IPR025398">
    <property type="entry name" value="DUF4371"/>
</dbReference>
<dbReference type="InParanoid" id="A0A669EY62"/>
<feature type="domain" description="DUF4371" evidence="2">
    <location>
        <begin position="1"/>
        <end position="165"/>
    </location>
</feature>
<sequence>MPFRGDDETLSSQNRGNFLELVELFSKYDSVIKLHLDAIKERQGLGKRPLVSLLSNRSQNDIIKALATSVRRVIQAEIQECETFSIMMDETTDVSHTEQVSFVVRYVHNMEIKERFLQVCNVESTTGNALEKLVIALLKENNLKIDNIRGQGYDGAANMSGRFKGLQSRIQKKNPKALYVHCQAHCLNLVLVESAKSNMCFVSFFNLIKKLYTFMANSSKRHSAFIKMQEKLYPEQRPLELQKLSDTRWACREAALKTMRKILPAVMQFLEEILQQDPPDSLAGDAMILLQTINFEFILCLEITCPIFQVTATASDALQKKDIDLAAAYKIVDGVLQSLDHSRTEEEFEKIYEQAREKAASVGLDPPSEVPGQARRRKVPAKFKFAATTATADDHAFTTPQEYYCVKVFYVFVDTMTQELLRRFKGGDNSTWEILNALHTLTVPENWKIISTEAHQAVKKLCQFYDIEEECKLQIELKVFHASYSCPAPVSVASILSVVKENNAHLIFTNMTELLKTYGTLPVSTATVERSFSKLKLVKNKLSTLCSEERLSDLLLLAVEKDVPVNHSDVIDIFRDMANRKLLL</sequence>